<evidence type="ECO:0000313" key="2">
    <source>
        <dbReference type="Proteomes" id="UP000017118"/>
    </source>
</evidence>
<dbReference type="PATRIC" id="fig|1345695.3.peg.618"/>
<proteinExistence type="predicted"/>
<name>U5MPS1_CLOSA</name>
<dbReference type="Proteomes" id="UP000017118">
    <property type="component" value="Chromosome"/>
</dbReference>
<dbReference type="KEGG" id="csb:CLSA_c06780"/>
<accession>U5MPS1</accession>
<dbReference type="EMBL" id="CP006721">
    <property type="protein sequence ID" value="AGX41691.1"/>
    <property type="molecule type" value="Genomic_DNA"/>
</dbReference>
<dbReference type="HOGENOM" id="CLU_3307508_0_0_9"/>
<gene>
    <name evidence="1" type="ORF">CLSA_c06780</name>
</gene>
<evidence type="ECO:0000313" key="1">
    <source>
        <dbReference type="EMBL" id="AGX41691.1"/>
    </source>
</evidence>
<organism evidence="1 2">
    <name type="scientific">Clostridium saccharobutylicum DSM 13864</name>
    <dbReference type="NCBI Taxonomy" id="1345695"/>
    <lineage>
        <taxon>Bacteria</taxon>
        <taxon>Bacillati</taxon>
        <taxon>Bacillota</taxon>
        <taxon>Clostridia</taxon>
        <taxon>Eubacteriales</taxon>
        <taxon>Clostridiaceae</taxon>
        <taxon>Clostridium</taxon>
    </lineage>
</organism>
<dbReference type="AlphaFoldDB" id="U5MPS1"/>
<sequence length="39" mass="4684">MLHIRTFMPDGLVIFRLCLKYIITEIEFISILEIKNIFV</sequence>
<keyword evidence="2" id="KW-1185">Reference proteome</keyword>
<protein>
    <submittedName>
        <fullName evidence="1">Uncharacterized protein</fullName>
    </submittedName>
</protein>
<reference evidence="1 2" key="1">
    <citation type="journal article" date="2013" name="Genome Announc.">
        <title>Complete Genome Sequence of the Solvent Producer Clostridium saccharobutylicum NCP262 (DSM 13864).</title>
        <authorList>
            <person name="Poehlein A."/>
            <person name="Hartwich K."/>
            <person name="Krabben P."/>
            <person name="Ehrenreich A."/>
            <person name="Liebl W."/>
            <person name="Durre P."/>
            <person name="Gottschalk G."/>
            <person name="Daniel R."/>
        </authorList>
    </citation>
    <scope>NUCLEOTIDE SEQUENCE [LARGE SCALE GENOMIC DNA]</scope>
    <source>
        <strain evidence="1">DSM 13864</strain>
    </source>
</reference>